<dbReference type="Gene3D" id="3.30.559.10">
    <property type="entry name" value="Chloramphenicol acetyltransferase-like domain"/>
    <property type="match status" value="1"/>
</dbReference>
<dbReference type="Gene3D" id="3.30.559.30">
    <property type="entry name" value="Nonribosomal peptide synthetase, condensation domain"/>
    <property type="match status" value="1"/>
</dbReference>
<evidence type="ECO:0000313" key="4">
    <source>
        <dbReference type="EMBL" id="CEO96323.1"/>
    </source>
</evidence>
<sequence>MVFGLSFDKVAPTAMPAPTANETTLPIPPLELGMMTFSRERHGALRVGIVVRIIGEMFTDQMLANAVTIVQQRHPLLRATMNADDEFVVKQTLPVRCGRHVRAHDVSWQDVWDSMGAYQIGSPLWGLTLVAPGSQGSNCTFELMLTAEHAVGDGRSLSHLMHELLCHLTEQAPPSTTPTPVPPFIEQAMASWTQNLPWSTYLKLACGLGLANPVLAFLRWKSTPLRPPDNVDFTESSARWSTVTLAQSETESLVQLARANGVTLTTLLMALVMEQLPSSATWPASCLCPVDLRGRYPTGRIPADRVSFHVQTTRIRVERSEDPWQVARQCREAIQCQLSDGTVFAMARLASMGVTVVGARMRPDRNQAPMGFLSNLGVVPIQPRYGSRVVQEVVPVLHTPPINLRQCMAVTAAGRLTLAFRTPDVDQDDADPNRFASAVRDRIQHLLAEAKAS</sequence>
<proteinExistence type="predicted"/>
<evidence type="ECO:0000256" key="2">
    <source>
        <dbReference type="ARBA" id="ARBA00023315"/>
    </source>
</evidence>
<reference evidence="5 7" key="2">
    <citation type="submission" date="2018-03" db="EMBL/GenBank/DDBJ databases">
        <authorList>
            <person name="Fogelqvist J."/>
        </authorList>
    </citation>
    <scope>NUCLEOTIDE SEQUENCE [LARGE SCALE GENOMIC DNA]</scope>
</reference>
<accession>A0A0G4IMC2</accession>
<evidence type="ECO:0000313" key="5">
    <source>
        <dbReference type="EMBL" id="SPQ99262.1"/>
    </source>
</evidence>
<evidence type="ECO:0000313" key="6">
    <source>
        <dbReference type="Proteomes" id="UP000039324"/>
    </source>
</evidence>
<keyword evidence="1" id="KW-0808">Transferase</keyword>
<gene>
    <name evidence="4" type="ORF">PBRA_004994</name>
    <name evidence="5" type="ORF">PLBR_LOCUS6477</name>
</gene>
<dbReference type="EMBL" id="OVEO01000011">
    <property type="protein sequence ID" value="SPQ99262.1"/>
    <property type="molecule type" value="Genomic_DNA"/>
</dbReference>
<keyword evidence="6" id="KW-1185">Reference proteome</keyword>
<protein>
    <recommendedName>
        <fullName evidence="3">Phthiocerol/phthiodiolone dimycocerosyl transferase C-terminal domain-containing protein</fullName>
    </recommendedName>
</protein>
<evidence type="ECO:0000256" key="1">
    <source>
        <dbReference type="ARBA" id="ARBA00022679"/>
    </source>
</evidence>
<dbReference type="InterPro" id="IPR023213">
    <property type="entry name" value="CAT-like_dom_sf"/>
</dbReference>
<dbReference type="SUPFAM" id="SSF52777">
    <property type="entry name" value="CoA-dependent acyltransferases"/>
    <property type="match status" value="2"/>
</dbReference>
<evidence type="ECO:0000313" key="7">
    <source>
        <dbReference type="Proteomes" id="UP000290189"/>
    </source>
</evidence>
<dbReference type="PANTHER" id="PTHR28037:SF1">
    <property type="entry name" value="ALCOHOL O-ACETYLTRANSFERASE 1-RELATED"/>
    <property type="match status" value="1"/>
</dbReference>
<dbReference type="AlphaFoldDB" id="A0A0G4IMC2"/>
<dbReference type="PANTHER" id="PTHR28037">
    <property type="entry name" value="ALCOHOL O-ACETYLTRANSFERASE 1-RELATED"/>
    <property type="match status" value="1"/>
</dbReference>
<dbReference type="Proteomes" id="UP000290189">
    <property type="component" value="Unassembled WGS sequence"/>
</dbReference>
<feature type="domain" description="Phthiocerol/phthiodiolone dimycocerosyl transferase C-terminal" evidence="3">
    <location>
        <begin position="237"/>
        <end position="384"/>
    </location>
</feature>
<dbReference type="EMBL" id="CDSF01000057">
    <property type="protein sequence ID" value="CEO96323.1"/>
    <property type="molecule type" value="Genomic_DNA"/>
</dbReference>
<keyword evidence="5" id="KW-0496">Mitochondrion</keyword>
<dbReference type="Proteomes" id="UP000039324">
    <property type="component" value="Unassembled WGS sequence"/>
</dbReference>
<evidence type="ECO:0000259" key="3">
    <source>
        <dbReference type="Pfam" id="PF16911"/>
    </source>
</evidence>
<keyword evidence="2" id="KW-0012">Acyltransferase</keyword>
<dbReference type="Pfam" id="PF16911">
    <property type="entry name" value="PapA_C"/>
    <property type="match status" value="1"/>
</dbReference>
<dbReference type="GO" id="GO:0016746">
    <property type="term" value="F:acyltransferase activity"/>
    <property type="evidence" value="ECO:0007669"/>
    <property type="project" value="UniProtKB-KW"/>
</dbReference>
<dbReference type="InterPro" id="IPR052058">
    <property type="entry name" value="Alcohol_O-acetyltransferase"/>
</dbReference>
<geneLocation type="mitochondrion" evidence="5"/>
<organism evidence="4 6">
    <name type="scientific">Plasmodiophora brassicae</name>
    <name type="common">Clubroot disease agent</name>
    <dbReference type="NCBI Taxonomy" id="37360"/>
    <lineage>
        <taxon>Eukaryota</taxon>
        <taxon>Sar</taxon>
        <taxon>Rhizaria</taxon>
        <taxon>Endomyxa</taxon>
        <taxon>Phytomyxea</taxon>
        <taxon>Plasmodiophorida</taxon>
        <taxon>Plasmodiophoridae</taxon>
        <taxon>Plasmodiophora</taxon>
    </lineage>
</organism>
<name>A0A0G4IMC2_PLABS</name>
<reference evidence="4 6" key="1">
    <citation type="submission" date="2015-02" db="EMBL/GenBank/DDBJ databases">
        <authorList>
            <person name="Chooi Y.-H."/>
        </authorList>
    </citation>
    <scope>NUCLEOTIDE SEQUENCE [LARGE SCALE GENOMIC DNA]</scope>
    <source>
        <strain evidence="4">E3</strain>
    </source>
</reference>
<dbReference type="InterPro" id="IPR031641">
    <property type="entry name" value="PapA_C"/>
</dbReference>